<evidence type="ECO:0000256" key="3">
    <source>
        <dbReference type="ARBA" id="ARBA00005062"/>
    </source>
</evidence>
<evidence type="ECO:0000256" key="10">
    <source>
        <dbReference type="ARBA" id="ARBA00023167"/>
    </source>
</evidence>
<dbReference type="RefSeq" id="WP_404549075.1">
    <property type="nucleotide sequence ID" value="NZ_JADIKJ010000024.1"/>
</dbReference>
<comment type="pathway">
    <text evidence="2">Amino-acid biosynthesis; L-threonine biosynthesis; L-threonine from L-aspartate: step 3/5.</text>
</comment>
<dbReference type="SUPFAM" id="SSF55347">
    <property type="entry name" value="Glyceraldehyde-3-phosphate dehydrogenase-like, C-terminal domain"/>
    <property type="match status" value="1"/>
</dbReference>
<comment type="similarity">
    <text evidence="4 13 14">Belongs to the homoserine dehydrogenase family.</text>
</comment>
<dbReference type="Proteomes" id="UP001620461">
    <property type="component" value="Unassembled WGS sequence"/>
</dbReference>
<dbReference type="InterPro" id="IPR001342">
    <property type="entry name" value="HDH_cat"/>
</dbReference>
<comment type="caution">
    <text evidence="17">The sequence shown here is derived from an EMBL/GenBank/DDBJ whole genome shotgun (WGS) entry which is preliminary data.</text>
</comment>
<dbReference type="InterPro" id="IPR005106">
    <property type="entry name" value="Asp/hSer_DH_NAD-bd"/>
</dbReference>
<evidence type="ECO:0000256" key="7">
    <source>
        <dbReference type="ARBA" id="ARBA00022697"/>
    </source>
</evidence>
<gene>
    <name evidence="17" type="ORF">ISP15_17165</name>
</gene>
<evidence type="ECO:0000256" key="13">
    <source>
        <dbReference type="PIRNR" id="PIRNR036497"/>
    </source>
</evidence>
<evidence type="ECO:0000259" key="15">
    <source>
        <dbReference type="Pfam" id="PF00742"/>
    </source>
</evidence>
<dbReference type="InterPro" id="IPR036291">
    <property type="entry name" value="NAD(P)-bd_dom_sf"/>
</dbReference>
<evidence type="ECO:0000256" key="2">
    <source>
        <dbReference type="ARBA" id="ARBA00005056"/>
    </source>
</evidence>
<sequence length="381" mass="41537">MDSCASLIAGPLHRLPPLPAATSRRRTLAVGLVGPGRVGSVLLEQLRAAQDRLARENGLDLKLCGVAASRRMWLDCDDPELNARHDSAQTWRPADLDQFANHVRGDGQRHAMLIDCSANDAVASQYPYWLASGLHLVTPNKLASSGPLSRWQAIRAASHHGGRFRYEATVCAGLPVVQTLRDLLDTGDQLLSVEGMFSGTLAWLCCHYDGQRPFSALVREAHALGYTEPDPRDDLSGTDVARKLVILAREAGWPLSLHDVAVESLVPPALAELSLEACMSRLDELDAPMTEWLAAAQSRHGVLRHVASLDRDGRAQVRLQVLPLSHPFAHTRLTDNIVQFRTQRYRDNPLLVQGPGAGPEVTAAGVFADLLRIAESLEVRA</sequence>
<evidence type="ECO:0000313" key="18">
    <source>
        <dbReference type="Proteomes" id="UP001620461"/>
    </source>
</evidence>
<dbReference type="PANTHER" id="PTHR43070:SF5">
    <property type="entry name" value="HOMOSERINE DEHYDROGENASE"/>
    <property type="match status" value="1"/>
</dbReference>
<keyword evidence="7 13" id="KW-0791">Threonine biosynthesis</keyword>
<dbReference type="EMBL" id="JADIKJ010000024">
    <property type="protein sequence ID" value="MFK2902070.1"/>
    <property type="molecule type" value="Genomic_DNA"/>
</dbReference>
<proteinExistence type="inferred from homology"/>
<keyword evidence="18" id="KW-1185">Reference proteome</keyword>
<comment type="pathway">
    <text evidence="3">Amino-acid biosynthesis; L-methionine biosynthesis via de novo pathway; L-homoserine from L-aspartate: step 3/3.</text>
</comment>
<feature type="domain" description="Aspartate/homoserine dehydrogenase NAD-binding" evidence="16">
    <location>
        <begin position="34"/>
        <end position="166"/>
    </location>
</feature>
<evidence type="ECO:0000313" key="17">
    <source>
        <dbReference type="EMBL" id="MFK2902070.1"/>
    </source>
</evidence>
<dbReference type="PROSITE" id="PS01042">
    <property type="entry name" value="HOMOSER_DHGENASE"/>
    <property type="match status" value="1"/>
</dbReference>
<comment type="catalytic activity">
    <reaction evidence="11">
        <text>L-homoserine + NADP(+) = L-aspartate 4-semialdehyde + NADPH + H(+)</text>
        <dbReference type="Rhea" id="RHEA:15761"/>
        <dbReference type="ChEBI" id="CHEBI:15378"/>
        <dbReference type="ChEBI" id="CHEBI:57476"/>
        <dbReference type="ChEBI" id="CHEBI:57783"/>
        <dbReference type="ChEBI" id="CHEBI:58349"/>
        <dbReference type="ChEBI" id="CHEBI:537519"/>
        <dbReference type="EC" id="1.1.1.3"/>
    </reaction>
    <physiologicalReaction direction="right-to-left" evidence="11">
        <dbReference type="Rhea" id="RHEA:15763"/>
    </physiologicalReaction>
</comment>
<dbReference type="InterPro" id="IPR022697">
    <property type="entry name" value="HDH_short"/>
</dbReference>
<organism evidence="17 18">
    <name type="scientific">Dyella jejuensis</name>
    <dbReference type="NCBI Taxonomy" id="1432009"/>
    <lineage>
        <taxon>Bacteria</taxon>
        <taxon>Pseudomonadati</taxon>
        <taxon>Pseudomonadota</taxon>
        <taxon>Gammaproteobacteria</taxon>
        <taxon>Lysobacterales</taxon>
        <taxon>Rhodanobacteraceae</taxon>
        <taxon>Dyella</taxon>
    </lineage>
</organism>
<keyword evidence="6 13" id="KW-0028">Amino-acid biosynthesis</keyword>
<dbReference type="Gene3D" id="3.40.50.720">
    <property type="entry name" value="NAD(P)-binding Rossmann-like Domain"/>
    <property type="match status" value="1"/>
</dbReference>
<accession>A0ABW8JLT5</accession>
<dbReference type="Pfam" id="PF03447">
    <property type="entry name" value="NAD_binding_3"/>
    <property type="match status" value="1"/>
</dbReference>
<evidence type="ECO:0000256" key="8">
    <source>
        <dbReference type="ARBA" id="ARBA00022857"/>
    </source>
</evidence>
<evidence type="ECO:0000256" key="11">
    <source>
        <dbReference type="ARBA" id="ARBA00048841"/>
    </source>
</evidence>
<dbReference type="SUPFAM" id="SSF51735">
    <property type="entry name" value="NAD(P)-binding Rossmann-fold domains"/>
    <property type="match status" value="1"/>
</dbReference>
<keyword evidence="8 13" id="KW-0521">NADP</keyword>
<dbReference type="PANTHER" id="PTHR43070">
    <property type="match status" value="1"/>
</dbReference>
<comment type="catalytic activity">
    <reaction evidence="12">
        <text>L-homoserine + NAD(+) = L-aspartate 4-semialdehyde + NADH + H(+)</text>
        <dbReference type="Rhea" id="RHEA:15757"/>
        <dbReference type="ChEBI" id="CHEBI:15378"/>
        <dbReference type="ChEBI" id="CHEBI:57476"/>
        <dbReference type="ChEBI" id="CHEBI:57540"/>
        <dbReference type="ChEBI" id="CHEBI:57945"/>
        <dbReference type="ChEBI" id="CHEBI:537519"/>
        <dbReference type="EC" id="1.1.1.3"/>
    </reaction>
    <physiologicalReaction direction="right-to-left" evidence="12">
        <dbReference type="Rhea" id="RHEA:15759"/>
    </physiologicalReaction>
</comment>
<keyword evidence="9 13" id="KW-0560">Oxidoreductase</keyword>
<protein>
    <recommendedName>
        <fullName evidence="5 13">Homoserine dehydrogenase</fullName>
        <shortName evidence="13">HDH</shortName>
        <ecNumber evidence="5 13">1.1.1.3</ecNumber>
    </recommendedName>
</protein>
<evidence type="ECO:0000259" key="16">
    <source>
        <dbReference type="Pfam" id="PF03447"/>
    </source>
</evidence>
<dbReference type="EC" id="1.1.1.3" evidence="5 13"/>
<dbReference type="Gene3D" id="3.30.360.10">
    <property type="entry name" value="Dihydrodipicolinate Reductase, domain 2"/>
    <property type="match status" value="1"/>
</dbReference>
<evidence type="ECO:0000256" key="12">
    <source>
        <dbReference type="ARBA" id="ARBA00049031"/>
    </source>
</evidence>
<dbReference type="InterPro" id="IPR011147">
    <property type="entry name" value="Bifunc_Aspkin/hSer_DH"/>
</dbReference>
<feature type="domain" description="Homoserine dehydrogenase catalytic" evidence="15">
    <location>
        <begin position="175"/>
        <end position="371"/>
    </location>
</feature>
<dbReference type="PIRSF" id="PIRSF036497">
    <property type="entry name" value="HDH_short"/>
    <property type="match status" value="1"/>
</dbReference>
<name>A0ABW8JLT5_9GAMM</name>
<keyword evidence="10 13" id="KW-0486">Methionine biosynthesis</keyword>
<reference evidence="17 18" key="1">
    <citation type="submission" date="2020-10" db="EMBL/GenBank/DDBJ databases">
        <title>Phylogeny of dyella-like bacteria.</title>
        <authorList>
            <person name="Fu J."/>
        </authorList>
    </citation>
    <scope>NUCLEOTIDE SEQUENCE [LARGE SCALE GENOMIC DNA]</scope>
    <source>
        <strain evidence="17 18">JP1</strain>
    </source>
</reference>
<dbReference type="InterPro" id="IPR019811">
    <property type="entry name" value="HDH_CS"/>
</dbReference>
<evidence type="ECO:0000256" key="1">
    <source>
        <dbReference type="ARBA" id="ARBA00001920"/>
    </source>
</evidence>
<evidence type="ECO:0000256" key="14">
    <source>
        <dbReference type="RuleBase" id="RU004171"/>
    </source>
</evidence>
<comment type="cofactor">
    <cofactor evidence="1">
        <name>a metal cation</name>
        <dbReference type="ChEBI" id="CHEBI:25213"/>
    </cofactor>
</comment>
<dbReference type="Pfam" id="PF00742">
    <property type="entry name" value="Homoserine_dh"/>
    <property type="match status" value="1"/>
</dbReference>
<evidence type="ECO:0000256" key="4">
    <source>
        <dbReference type="ARBA" id="ARBA00006753"/>
    </source>
</evidence>
<evidence type="ECO:0000256" key="5">
    <source>
        <dbReference type="ARBA" id="ARBA00013213"/>
    </source>
</evidence>
<evidence type="ECO:0000256" key="6">
    <source>
        <dbReference type="ARBA" id="ARBA00022605"/>
    </source>
</evidence>
<evidence type="ECO:0000256" key="9">
    <source>
        <dbReference type="ARBA" id="ARBA00023002"/>
    </source>
</evidence>